<accession>A0A3E3E7K0</accession>
<reference evidence="1 2" key="1">
    <citation type="submission" date="2018-08" db="EMBL/GenBank/DDBJ databases">
        <title>A genome reference for cultivated species of the human gut microbiota.</title>
        <authorList>
            <person name="Zou Y."/>
            <person name="Xue W."/>
            <person name="Luo G."/>
        </authorList>
    </citation>
    <scope>NUCLEOTIDE SEQUENCE [LARGE SCALE GENOMIC DNA]</scope>
    <source>
        <strain evidence="1 2">TF08-11</strain>
    </source>
</reference>
<dbReference type="EMBL" id="QUSK01000005">
    <property type="protein sequence ID" value="RGD77454.1"/>
    <property type="molecule type" value="Genomic_DNA"/>
</dbReference>
<dbReference type="SFLD" id="SFLDG01140">
    <property type="entry name" value="C2.B:_Phosphomannomutase_and_P"/>
    <property type="match status" value="1"/>
</dbReference>
<comment type="caution">
    <text evidence="1">The sequence shown here is derived from an EMBL/GenBank/DDBJ whole genome shotgun (WGS) entry which is preliminary data.</text>
</comment>
<protein>
    <submittedName>
        <fullName evidence="1">HAD family phosphatase</fullName>
    </submittedName>
</protein>
<dbReference type="NCBIfam" id="TIGR00099">
    <property type="entry name" value="Cof-subfamily"/>
    <property type="match status" value="1"/>
</dbReference>
<dbReference type="Proteomes" id="UP000260721">
    <property type="component" value="Unassembled WGS sequence"/>
</dbReference>
<dbReference type="AlphaFoldDB" id="A0A3E3E7K0"/>
<dbReference type="GO" id="GO:0000287">
    <property type="term" value="F:magnesium ion binding"/>
    <property type="evidence" value="ECO:0007669"/>
    <property type="project" value="TreeGrafter"/>
</dbReference>
<dbReference type="Gene3D" id="3.40.50.1000">
    <property type="entry name" value="HAD superfamily/HAD-like"/>
    <property type="match status" value="1"/>
</dbReference>
<dbReference type="NCBIfam" id="TIGR01484">
    <property type="entry name" value="HAD-SF-IIB"/>
    <property type="match status" value="1"/>
</dbReference>
<dbReference type="SFLD" id="SFLDS00003">
    <property type="entry name" value="Haloacid_Dehalogenase"/>
    <property type="match status" value="1"/>
</dbReference>
<name>A0A3E3E7K0_9FIRM</name>
<dbReference type="Pfam" id="PF08282">
    <property type="entry name" value="Hydrolase_3"/>
    <property type="match status" value="1"/>
</dbReference>
<dbReference type="Gene3D" id="3.30.1240.10">
    <property type="match status" value="1"/>
</dbReference>
<dbReference type="InterPro" id="IPR036412">
    <property type="entry name" value="HAD-like_sf"/>
</dbReference>
<dbReference type="InterPro" id="IPR000150">
    <property type="entry name" value="Cof"/>
</dbReference>
<dbReference type="SUPFAM" id="SSF56784">
    <property type="entry name" value="HAD-like"/>
    <property type="match status" value="1"/>
</dbReference>
<dbReference type="PROSITE" id="PS01228">
    <property type="entry name" value="COF_1"/>
    <property type="match status" value="1"/>
</dbReference>
<proteinExistence type="predicted"/>
<dbReference type="PANTHER" id="PTHR10000:SF53">
    <property type="entry name" value="5-AMINO-6-(5-PHOSPHO-D-RIBITYLAMINO)URACIL PHOSPHATASE YBJI-RELATED"/>
    <property type="match status" value="1"/>
</dbReference>
<dbReference type="PANTHER" id="PTHR10000">
    <property type="entry name" value="PHOSPHOSERINE PHOSPHATASE"/>
    <property type="match status" value="1"/>
</dbReference>
<evidence type="ECO:0000313" key="2">
    <source>
        <dbReference type="Proteomes" id="UP000260721"/>
    </source>
</evidence>
<dbReference type="GO" id="GO:0005829">
    <property type="term" value="C:cytosol"/>
    <property type="evidence" value="ECO:0007669"/>
    <property type="project" value="TreeGrafter"/>
</dbReference>
<dbReference type="InterPro" id="IPR023214">
    <property type="entry name" value="HAD_sf"/>
</dbReference>
<organism evidence="1 2">
    <name type="scientific">Faecalicoccus pleomorphus</name>
    <dbReference type="NCBI Taxonomy" id="1323"/>
    <lineage>
        <taxon>Bacteria</taxon>
        <taxon>Bacillati</taxon>
        <taxon>Bacillota</taxon>
        <taxon>Erysipelotrichia</taxon>
        <taxon>Erysipelotrichales</taxon>
        <taxon>Erysipelotrichaceae</taxon>
        <taxon>Faecalicoccus</taxon>
    </lineage>
</organism>
<gene>
    <name evidence="1" type="ORF">DXC78_02840</name>
</gene>
<dbReference type="GO" id="GO:0016791">
    <property type="term" value="F:phosphatase activity"/>
    <property type="evidence" value="ECO:0007669"/>
    <property type="project" value="UniProtKB-ARBA"/>
</dbReference>
<sequence>MGKFYCGNSIRRIFISSFLFLRYDERKGRFIMTIKAIITDLDGTLLNSNKQTSAYTKHILERTRQKGIHFCMATGRCPESVEYKLEEWGLDENIQFILAMNGSTLYDRKEKYRQDFYMMSGDALIEVVKHFEDLPVLFQVLYGPARYTSKITPEWIQRSKLFGETLIQVDMKEFLHHRTANKFILLFEPDLMPVILERASHFHDASLYGFPSGKDCFEYVDSHINKGFAVQKLADLLNIRMDEIAAFGDAGNDIEMLESVGLSVAMKNGSDAIKAVAMYQTDYDNNEDGVAHFIEDRILKTDD</sequence>
<dbReference type="InterPro" id="IPR006379">
    <property type="entry name" value="HAD-SF_hydro_IIB"/>
</dbReference>
<dbReference type="CDD" id="cd07516">
    <property type="entry name" value="HAD_Pase"/>
    <property type="match status" value="1"/>
</dbReference>
<dbReference type="PROSITE" id="PS01229">
    <property type="entry name" value="COF_2"/>
    <property type="match status" value="1"/>
</dbReference>
<evidence type="ECO:0000313" key="1">
    <source>
        <dbReference type="EMBL" id="RGD77454.1"/>
    </source>
</evidence>